<dbReference type="OrthoDB" id="7823046at2759"/>
<sequence>MFLGRASIGFPMFRTETRLQQRRRMSEQRLPNHRRPVPVKLQERKDSWTDLKRPPFLLVKSFLNLRHMDPDFGNDIMRVTDELSFQPHRTLFINILQLPHRRFSETSDSFTEMIFKHPSDSDPAPES</sequence>
<proteinExistence type="predicted"/>
<accession>A0A9P9YEZ2</accession>
<protein>
    <submittedName>
        <fullName evidence="1">Uncharacterized protein</fullName>
    </submittedName>
</protein>
<reference evidence="1" key="1">
    <citation type="journal article" date="2023" name="Genome Biol. Evol.">
        <title>Long-read-based Genome Assembly of Drosophila gunungcola Reveals Fewer Chemosensory Genes in Flower-breeding Species.</title>
        <authorList>
            <person name="Negi A."/>
            <person name="Liao B.Y."/>
            <person name="Yeh S.D."/>
        </authorList>
    </citation>
    <scope>NUCLEOTIDE SEQUENCE</scope>
    <source>
        <strain evidence="1">Sukarami</strain>
    </source>
</reference>
<dbReference type="EMBL" id="JAMKOV010000031">
    <property type="protein sequence ID" value="KAI8035695.1"/>
    <property type="molecule type" value="Genomic_DNA"/>
</dbReference>
<evidence type="ECO:0000313" key="1">
    <source>
        <dbReference type="EMBL" id="KAI8035695.1"/>
    </source>
</evidence>
<gene>
    <name evidence="1" type="ORF">M5D96_011445</name>
</gene>
<evidence type="ECO:0000313" key="2">
    <source>
        <dbReference type="Proteomes" id="UP001059596"/>
    </source>
</evidence>
<keyword evidence="2" id="KW-1185">Reference proteome</keyword>
<dbReference type="AlphaFoldDB" id="A0A9P9YEZ2"/>
<comment type="caution">
    <text evidence="1">The sequence shown here is derived from an EMBL/GenBank/DDBJ whole genome shotgun (WGS) entry which is preliminary data.</text>
</comment>
<dbReference type="Proteomes" id="UP001059596">
    <property type="component" value="Unassembled WGS sequence"/>
</dbReference>
<organism evidence="1 2">
    <name type="scientific">Drosophila gunungcola</name>
    <name type="common">fruit fly</name>
    <dbReference type="NCBI Taxonomy" id="103775"/>
    <lineage>
        <taxon>Eukaryota</taxon>
        <taxon>Metazoa</taxon>
        <taxon>Ecdysozoa</taxon>
        <taxon>Arthropoda</taxon>
        <taxon>Hexapoda</taxon>
        <taxon>Insecta</taxon>
        <taxon>Pterygota</taxon>
        <taxon>Neoptera</taxon>
        <taxon>Endopterygota</taxon>
        <taxon>Diptera</taxon>
        <taxon>Brachycera</taxon>
        <taxon>Muscomorpha</taxon>
        <taxon>Ephydroidea</taxon>
        <taxon>Drosophilidae</taxon>
        <taxon>Drosophila</taxon>
        <taxon>Sophophora</taxon>
    </lineage>
</organism>
<name>A0A9P9YEZ2_9MUSC</name>